<gene>
    <name evidence="1" type="ORF">CMV_025007</name>
</gene>
<feature type="non-terminal residue" evidence="1">
    <location>
        <position position="1"/>
    </location>
</feature>
<evidence type="ECO:0000313" key="2">
    <source>
        <dbReference type="Proteomes" id="UP000737018"/>
    </source>
</evidence>
<dbReference type="AlphaFoldDB" id="A0A8J4QGX7"/>
<organism evidence="1 2">
    <name type="scientific">Castanea mollissima</name>
    <name type="common">Chinese chestnut</name>
    <dbReference type="NCBI Taxonomy" id="60419"/>
    <lineage>
        <taxon>Eukaryota</taxon>
        <taxon>Viridiplantae</taxon>
        <taxon>Streptophyta</taxon>
        <taxon>Embryophyta</taxon>
        <taxon>Tracheophyta</taxon>
        <taxon>Spermatophyta</taxon>
        <taxon>Magnoliopsida</taxon>
        <taxon>eudicotyledons</taxon>
        <taxon>Gunneridae</taxon>
        <taxon>Pentapetalae</taxon>
        <taxon>rosids</taxon>
        <taxon>fabids</taxon>
        <taxon>Fagales</taxon>
        <taxon>Fagaceae</taxon>
        <taxon>Castanea</taxon>
    </lineage>
</organism>
<comment type="caution">
    <text evidence="1">The sequence shown here is derived from an EMBL/GenBank/DDBJ whole genome shotgun (WGS) entry which is preliminary data.</text>
</comment>
<dbReference type="EMBL" id="JRKL02006340">
    <property type="protein sequence ID" value="KAF3949067.1"/>
    <property type="molecule type" value="Genomic_DNA"/>
</dbReference>
<protein>
    <submittedName>
        <fullName evidence="1">Uncharacterized protein</fullName>
    </submittedName>
</protein>
<reference evidence="1" key="1">
    <citation type="submission" date="2020-03" db="EMBL/GenBank/DDBJ databases">
        <title>Castanea mollissima Vanexum genome sequencing.</title>
        <authorList>
            <person name="Staton M."/>
        </authorList>
    </citation>
    <scope>NUCLEOTIDE SEQUENCE</scope>
    <source>
        <tissue evidence="1">Leaf</tissue>
    </source>
</reference>
<name>A0A8J4QGX7_9ROSI</name>
<dbReference type="Proteomes" id="UP000737018">
    <property type="component" value="Unassembled WGS sequence"/>
</dbReference>
<sequence>QTKTERTFLASFAPTIYSSDSQTHADIKIFWA</sequence>
<keyword evidence="2" id="KW-1185">Reference proteome</keyword>
<evidence type="ECO:0000313" key="1">
    <source>
        <dbReference type="EMBL" id="KAF3949067.1"/>
    </source>
</evidence>
<proteinExistence type="predicted"/>
<accession>A0A8J4QGX7</accession>